<protein>
    <submittedName>
        <fullName evidence="2">Polyisoprenoid-binding protein</fullName>
    </submittedName>
</protein>
<dbReference type="Proteomes" id="UP000256686">
    <property type="component" value="Unassembled WGS sequence"/>
</dbReference>
<name>A0A3D9C937_9FLAO</name>
<dbReference type="Pfam" id="PF04264">
    <property type="entry name" value="YceI"/>
    <property type="match status" value="1"/>
</dbReference>
<evidence type="ECO:0000259" key="1">
    <source>
        <dbReference type="SMART" id="SM00867"/>
    </source>
</evidence>
<dbReference type="EMBL" id="QNVT01000009">
    <property type="protein sequence ID" value="REC62254.1"/>
    <property type="molecule type" value="Genomic_DNA"/>
</dbReference>
<proteinExistence type="predicted"/>
<dbReference type="InterPro" id="IPR007372">
    <property type="entry name" value="Lipid/polyisoprenoid-bd_YceI"/>
</dbReference>
<dbReference type="PANTHER" id="PTHR34406">
    <property type="entry name" value="PROTEIN YCEI"/>
    <property type="match status" value="1"/>
</dbReference>
<dbReference type="SMART" id="SM00867">
    <property type="entry name" value="YceI"/>
    <property type="match status" value="1"/>
</dbReference>
<feature type="domain" description="Lipid/polyisoprenoid-binding YceI-like" evidence="1">
    <location>
        <begin position="5"/>
        <end position="171"/>
    </location>
</feature>
<sequence length="172" mass="19162">MSNQTWEADKAHSEAGFTISHLGIAEMSGFFKDFEIKIETKTEDFSDATIEATILTDSLDTRIHDRDHHLKGADFFNVEQFPKATIISKKIINIGHGNYSLEADVTIKNITKTISMDLFYHGKAENPMSQKTTAGFSLSGSVNRKDFSIGPEIPNLLLSEMVAIQFNGEFIV</sequence>
<dbReference type="RefSeq" id="WP_115970826.1">
    <property type="nucleotide sequence ID" value="NZ_QNVT01000009.1"/>
</dbReference>
<dbReference type="PANTHER" id="PTHR34406:SF1">
    <property type="entry name" value="PROTEIN YCEI"/>
    <property type="match status" value="1"/>
</dbReference>
<comment type="caution">
    <text evidence="2">The sequence shown here is derived from an EMBL/GenBank/DDBJ whole genome shotgun (WGS) entry which is preliminary data.</text>
</comment>
<gene>
    <name evidence="2" type="ORF">DRF65_11110</name>
</gene>
<dbReference type="Gene3D" id="2.40.128.110">
    <property type="entry name" value="Lipid/polyisoprenoid-binding, YceI-like"/>
    <property type="match status" value="1"/>
</dbReference>
<reference evidence="3" key="1">
    <citation type="submission" date="2018-06" db="EMBL/GenBank/DDBJ databases">
        <authorList>
            <person name="Lum Nde A."/>
            <person name="Hugo C."/>
        </authorList>
    </citation>
    <scope>NUCLEOTIDE SEQUENCE [LARGE SCALE GENOMIC DNA]</scope>
    <source>
        <strain evidence="3">1_F178</strain>
    </source>
</reference>
<evidence type="ECO:0000313" key="2">
    <source>
        <dbReference type="EMBL" id="REC62254.1"/>
    </source>
</evidence>
<dbReference type="AlphaFoldDB" id="A0A3D9C937"/>
<dbReference type="SUPFAM" id="SSF101874">
    <property type="entry name" value="YceI-like"/>
    <property type="match status" value="1"/>
</dbReference>
<evidence type="ECO:0000313" key="3">
    <source>
        <dbReference type="Proteomes" id="UP000256686"/>
    </source>
</evidence>
<accession>A0A3D9C937</accession>
<keyword evidence="3" id="KW-1185">Reference proteome</keyword>
<dbReference type="InterPro" id="IPR036761">
    <property type="entry name" value="TTHA0802/YceI-like_sf"/>
</dbReference>
<organism evidence="2 3">
    <name type="scientific">Chryseobacterium pennae</name>
    <dbReference type="NCBI Taxonomy" id="2258962"/>
    <lineage>
        <taxon>Bacteria</taxon>
        <taxon>Pseudomonadati</taxon>
        <taxon>Bacteroidota</taxon>
        <taxon>Flavobacteriia</taxon>
        <taxon>Flavobacteriales</taxon>
        <taxon>Weeksellaceae</taxon>
        <taxon>Chryseobacterium group</taxon>
        <taxon>Chryseobacterium</taxon>
    </lineage>
</organism>